<dbReference type="SUPFAM" id="SSF54001">
    <property type="entry name" value="Cysteine proteinases"/>
    <property type="match status" value="1"/>
</dbReference>
<comment type="similarity">
    <text evidence="1">Belongs to the peptidase C40 family.</text>
</comment>
<dbReference type="PANTHER" id="PTHR47053:SF1">
    <property type="entry name" value="MUREIN DD-ENDOPEPTIDASE MEPH-RELATED"/>
    <property type="match status" value="1"/>
</dbReference>
<dbReference type="RefSeq" id="WP_179649028.1">
    <property type="nucleotide sequence ID" value="NZ_JACBZM010000001.1"/>
</dbReference>
<name>A0A7Y9ZI92_9ACTN</name>
<evidence type="ECO:0000313" key="7">
    <source>
        <dbReference type="EMBL" id="NYI45381.1"/>
    </source>
</evidence>
<dbReference type="PROSITE" id="PS51935">
    <property type="entry name" value="NLPC_P60"/>
    <property type="match status" value="1"/>
</dbReference>
<keyword evidence="2" id="KW-0645">Protease</keyword>
<keyword evidence="5" id="KW-0732">Signal</keyword>
<dbReference type="Pfam" id="PF00877">
    <property type="entry name" value="NLPC_P60"/>
    <property type="match status" value="1"/>
</dbReference>
<feature type="signal peptide" evidence="5">
    <location>
        <begin position="1"/>
        <end position="32"/>
    </location>
</feature>
<comment type="caution">
    <text evidence="7">The sequence shown here is derived from an EMBL/GenBank/DDBJ whole genome shotgun (WGS) entry which is preliminary data.</text>
</comment>
<proteinExistence type="inferred from homology"/>
<evidence type="ECO:0000256" key="1">
    <source>
        <dbReference type="ARBA" id="ARBA00007074"/>
    </source>
</evidence>
<organism evidence="7 8">
    <name type="scientific">Nocardioides aromaticivorans</name>
    <dbReference type="NCBI Taxonomy" id="200618"/>
    <lineage>
        <taxon>Bacteria</taxon>
        <taxon>Bacillati</taxon>
        <taxon>Actinomycetota</taxon>
        <taxon>Actinomycetes</taxon>
        <taxon>Propionibacteriales</taxon>
        <taxon>Nocardioidaceae</taxon>
        <taxon>Nocardioides</taxon>
    </lineage>
</organism>
<reference evidence="7 8" key="1">
    <citation type="submission" date="2020-07" db="EMBL/GenBank/DDBJ databases">
        <title>Sequencing the genomes of 1000 actinobacteria strains.</title>
        <authorList>
            <person name="Klenk H.-P."/>
        </authorList>
    </citation>
    <scope>NUCLEOTIDE SEQUENCE [LARGE SCALE GENOMIC DNA]</scope>
    <source>
        <strain evidence="7 8">DSM 15131</strain>
    </source>
</reference>
<feature type="chain" id="PRO_5039453745" evidence="5">
    <location>
        <begin position="33"/>
        <end position="187"/>
    </location>
</feature>
<dbReference type="GO" id="GO:0006508">
    <property type="term" value="P:proteolysis"/>
    <property type="evidence" value="ECO:0007669"/>
    <property type="project" value="UniProtKB-KW"/>
</dbReference>
<sequence>MSTTFTRAAARFVVIPLATSVFLATPAPASHAETVVVTTTNAETGATTTTTTQEPTAAERRAEARAQRAAQRKRFANRVIAKARSRAGSPYVYGATGPHAFDCSGLTQWVYGKVGKRLPRTSDAQAGAVRRVRHPRRGDLVFFHNGGNVYHVGIYAGHHMLWHASRPGHPVAKERIWTSSVFYGRVR</sequence>
<gene>
    <name evidence="7" type="ORF">BJ993_002461</name>
</gene>
<dbReference type="Proteomes" id="UP000562045">
    <property type="component" value="Unassembled WGS sequence"/>
</dbReference>
<dbReference type="PANTHER" id="PTHR47053">
    <property type="entry name" value="MUREIN DD-ENDOPEPTIDASE MEPH-RELATED"/>
    <property type="match status" value="1"/>
</dbReference>
<dbReference type="EMBL" id="JACBZM010000001">
    <property type="protein sequence ID" value="NYI45381.1"/>
    <property type="molecule type" value="Genomic_DNA"/>
</dbReference>
<protein>
    <submittedName>
        <fullName evidence="7">Cell wall-associated NlpC family hydrolase</fullName>
    </submittedName>
</protein>
<evidence type="ECO:0000256" key="5">
    <source>
        <dbReference type="SAM" id="SignalP"/>
    </source>
</evidence>
<dbReference type="AlphaFoldDB" id="A0A7Y9ZI92"/>
<accession>A0A7Y9ZI92</accession>
<evidence type="ECO:0000256" key="3">
    <source>
        <dbReference type="ARBA" id="ARBA00022801"/>
    </source>
</evidence>
<dbReference type="InterPro" id="IPR051202">
    <property type="entry name" value="Peptidase_C40"/>
</dbReference>
<dbReference type="InterPro" id="IPR000064">
    <property type="entry name" value="NLP_P60_dom"/>
</dbReference>
<keyword evidence="4" id="KW-0788">Thiol protease</keyword>
<dbReference type="GO" id="GO:0008234">
    <property type="term" value="F:cysteine-type peptidase activity"/>
    <property type="evidence" value="ECO:0007669"/>
    <property type="project" value="UniProtKB-KW"/>
</dbReference>
<dbReference type="InterPro" id="IPR038765">
    <property type="entry name" value="Papain-like_cys_pep_sf"/>
</dbReference>
<evidence type="ECO:0000256" key="4">
    <source>
        <dbReference type="ARBA" id="ARBA00022807"/>
    </source>
</evidence>
<keyword evidence="3 7" id="KW-0378">Hydrolase</keyword>
<evidence type="ECO:0000256" key="2">
    <source>
        <dbReference type="ARBA" id="ARBA00022670"/>
    </source>
</evidence>
<feature type="domain" description="NlpC/P60" evidence="6">
    <location>
        <begin position="73"/>
        <end position="187"/>
    </location>
</feature>
<dbReference type="Gene3D" id="3.90.1720.10">
    <property type="entry name" value="endopeptidase domain like (from Nostoc punctiforme)"/>
    <property type="match status" value="1"/>
</dbReference>
<evidence type="ECO:0000313" key="8">
    <source>
        <dbReference type="Proteomes" id="UP000562045"/>
    </source>
</evidence>
<evidence type="ECO:0000259" key="6">
    <source>
        <dbReference type="PROSITE" id="PS51935"/>
    </source>
</evidence>